<dbReference type="Gene3D" id="3.40.109.10">
    <property type="entry name" value="NADH Oxidase"/>
    <property type="match status" value="1"/>
</dbReference>
<proteinExistence type="inferred from homology"/>
<dbReference type="InterPro" id="IPR029479">
    <property type="entry name" value="Nitroreductase"/>
</dbReference>
<accession>A0A7U2NF62</accession>
<dbReference type="RefSeq" id="WP_203095707.1">
    <property type="nucleotide sequence ID" value="NZ_CP059075.1"/>
</dbReference>
<dbReference type="InterPro" id="IPR000415">
    <property type="entry name" value="Nitroreductase-like"/>
</dbReference>
<dbReference type="AlphaFoldDB" id="A0A7U2NF62"/>
<evidence type="ECO:0000259" key="7">
    <source>
        <dbReference type="Pfam" id="PF00881"/>
    </source>
</evidence>
<dbReference type="SUPFAM" id="SSF55469">
    <property type="entry name" value="FMN-dependent nitroreductase-like"/>
    <property type="match status" value="1"/>
</dbReference>
<evidence type="ECO:0000313" key="9">
    <source>
        <dbReference type="Proteomes" id="UP000596329"/>
    </source>
</evidence>
<dbReference type="PANTHER" id="PTHR43673:SF2">
    <property type="entry name" value="NITROREDUCTASE"/>
    <property type="match status" value="1"/>
</dbReference>
<evidence type="ECO:0000256" key="5">
    <source>
        <dbReference type="ARBA" id="ARBA00022857"/>
    </source>
</evidence>
<evidence type="ECO:0000256" key="3">
    <source>
        <dbReference type="ARBA" id="ARBA00022630"/>
    </source>
</evidence>
<keyword evidence="6" id="KW-0560">Oxidoreductase</keyword>
<dbReference type="Pfam" id="PF00881">
    <property type="entry name" value="Nitroreductase"/>
    <property type="match status" value="1"/>
</dbReference>
<name>A0A7U2NF62_FLAPS</name>
<comment type="similarity">
    <text evidence="2">Belongs to the nitroreductase family.</text>
</comment>
<evidence type="ECO:0000256" key="1">
    <source>
        <dbReference type="ARBA" id="ARBA00001917"/>
    </source>
</evidence>
<evidence type="ECO:0000313" key="8">
    <source>
        <dbReference type="EMBL" id="QRE03402.1"/>
    </source>
</evidence>
<comment type="cofactor">
    <cofactor evidence="1">
        <name>FMN</name>
        <dbReference type="ChEBI" id="CHEBI:58210"/>
    </cofactor>
</comment>
<organism evidence="8 9">
    <name type="scientific">Flavobacterium psychrophilum</name>
    <dbReference type="NCBI Taxonomy" id="96345"/>
    <lineage>
        <taxon>Bacteria</taxon>
        <taxon>Pseudomonadati</taxon>
        <taxon>Bacteroidota</taxon>
        <taxon>Flavobacteriia</taxon>
        <taxon>Flavobacteriales</taxon>
        <taxon>Flavobacteriaceae</taxon>
        <taxon>Flavobacterium</taxon>
    </lineage>
</organism>
<dbReference type="EMBL" id="CP059075">
    <property type="protein sequence ID" value="QRE03402.1"/>
    <property type="molecule type" value="Genomic_DNA"/>
</dbReference>
<evidence type="ECO:0000256" key="6">
    <source>
        <dbReference type="ARBA" id="ARBA00023002"/>
    </source>
</evidence>
<keyword evidence="5" id="KW-0521">NADP</keyword>
<reference evidence="8 9" key="1">
    <citation type="submission" date="2020-07" db="EMBL/GenBank/DDBJ databases">
        <title>Genomic characterization of Flavobacterium psychrophilum strains.</title>
        <authorList>
            <person name="Castillo D."/>
            <person name="Jorgensen J."/>
            <person name="Middelboe M."/>
        </authorList>
    </citation>
    <scope>NUCLEOTIDE SEQUENCE [LARGE SCALE GENOMIC DNA]</scope>
    <source>
        <strain evidence="8 9">FPS-R7</strain>
    </source>
</reference>
<evidence type="ECO:0000256" key="4">
    <source>
        <dbReference type="ARBA" id="ARBA00022643"/>
    </source>
</evidence>
<dbReference type="InterPro" id="IPR033878">
    <property type="entry name" value="NfsB-like"/>
</dbReference>
<dbReference type="PANTHER" id="PTHR43673">
    <property type="entry name" value="NAD(P)H NITROREDUCTASE YDGI-RELATED"/>
    <property type="match status" value="1"/>
</dbReference>
<evidence type="ECO:0000256" key="2">
    <source>
        <dbReference type="ARBA" id="ARBA00007118"/>
    </source>
</evidence>
<dbReference type="CDD" id="cd02149">
    <property type="entry name" value="NfsB-like"/>
    <property type="match status" value="1"/>
</dbReference>
<feature type="domain" description="Nitroreductase" evidence="7">
    <location>
        <begin position="10"/>
        <end position="186"/>
    </location>
</feature>
<keyword evidence="3" id="KW-0285">Flavoprotein</keyword>
<protein>
    <submittedName>
        <fullName evidence="8">NAD(P)H-dependent oxidoreductase</fullName>
    </submittedName>
</protein>
<dbReference type="GO" id="GO:0016491">
    <property type="term" value="F:oxidoreductase activity"/>
    <property type="evidence" value="ECO:0007669"/>
    <property type="project" value="UniProtKB-KW"/>
</dbReference>
<sequence>MSTFIENQNWRYATKKFDTTKKVSATDLETLKEAIRLSTSSFGLQLYKVIIVENPEVRAKLQPASWGQTQIVDASHLIIFANQTNIGDAEIDSYLENVSQTRNLPIDALSGYGDFMKGAVKPLTEEAKNIWTAKQTYLALGNLINVAAELKIDVTPMEGFDAKQYNEILGFDKLNLNTAVIAPVGYRHEEDETQHYKKVRKSTENLIIKHIK</sequence>
<gene>
    <name evidence="8" type="ORF">H0H26_10935</name>
</gene>
<dbReference type="Proteomes" id="UP000596329">
    <property type="component" value="Chromosome"/>
</dbReference>
<keyword evidence="4" id="KW-0288">FMN</keyword>